<dbReference type="AlphaFoldDB" id="A0A6I8U2Z1"/>
<proteinExistence type="predicted"/>
<evidence type="ECO:0000313" key="2">
    <source>
        <dbReference type="Proteomes" id="UP000008820"/>
    </source>
</evidence>
<reference evidence="1 2" key="1">
    <citation type="submission" date="2017-06" db="EMBL/GenBank/DDBJ databases">
        <title>Aedes aegypti genome working group (AGWG) sequencing and assembly.</title>
        <authorList>
            <consortium name="Aedes aegypti Genome Working Group (AGWG)"/>
            <person name="Matthews B.J."/>
        </authorList>
    </citation>
    <scope>NUCLEOTIDE SEQUENCE [LARGE SCALE GENOMIC DNA]</scope>
    <source>
        <strain evidence="1 2">LVP_AGWG</strain>
    </source>
</reference>
<organism evidence="1 2">
    <name type="scientific">Aedes aegypti</name>
    <name type="common">Yellowfever mosquito</name>
    <name type="synonym">Culex aegypti</name>
    <dbReference type="NCBI Taxonomy" id="7159"/>
    <lineage>
        <taxon>Eukaryota</taxon>
        <taxon>Metazoa</taxon>
        <taxon>Ecdysozoa</taxon>
        <taxon>Arthropoda</taxon>
        <taxon>Hexapoda</taxon>
        <taxon>Insecta</taxon>
        <taxon>Pterygota</taxon>
        <taxon>Neoptera</taxon>
        <taxon>Endopterygota</taxon>
        <taxon>Diptera</taxon>
        <taxon>Nematocera</taxon>
        <taxon>Culicoidea</taxon>
        <taxon>Culicidae</taxon>
        <taxon>Culicinae</taxon>
        <taxon>Aedini</taxon>
        <taxon>Aedes</taxon>
        <taxon>Stegomyia</taxon>
    </lineage>
</organism>
<gene>
    <name evidence="1" type="primary">110679294</name>
</gene>
<keyword evidence="2" id="KW-1185">Reference proteome</keyword>
<dbReference type="Proteomes" id="UP000008820">
    <property type="component" value="Chromosome 3"/>
</dbReference>
<sequence length="353" mass="40961">MSSQSDALSEEALDQEFESIVQTIAGLELTDCEIYKAFAPLRWHLFRRKWIKRLQLVVVIAVAVLAVCHISFLNWNASAVGRLAMIKLLPHWDWRPLYKERCLIKGFPGVVQMQSMTQRSKVLFVDDCAVCENIDTISKIDAITFDYLNEHHLLRSLPVLITDSHIQWKDRTWKNMSSFVESIEPLILSRPCNVQTNLIFGIHSSKKSKNTMADLYDMLLNVHKNDSWFLHFRNCEHKTIKITRLLFGKPYFYPAHLEMPYTTWIIMSNNYRKISPRDLNLDGLIVVMQLKGSIRVTLRAKAKCDQICSELVAVIHEGESLVYSTKLWMTEYMPTNTTDTSISFVTETYESRM</sequence>
<dbReference type="InParanoid" id="A0A6I8U2Z1"/>
<reference evidence="1" key="2">
    <citation type="submission" date="2020-05" db="UniProtKB">
        <authorList>
            <consortium name="EnsemblMetazoa"/>
        </authorList>
    </citation>
    <scope>IDENTIFICATION</scope>
    <source>
        <strain evidence="1">LVP_AGWG</strain>
    </source>
</reference>
<accession>A0A6I8U2Z1</accession>
<dbReference type="OrthoDB" id="10059103at2759"/>
<dbReference type="EnsemblMetazoa" id="AAEL022872-RA">
    <property type="protein sequence ID" value="AAEL022872-PA"/>
    <property type="gene ID" value="AAEL022872"/>
</dbReference>
<protein>
    <submittedName>
        <fullName evidence="1">Uncharacterized protein</fullName>
    </submittedName>
</protein>
<evidence type="ECO:0000313" key="1">
    <source>
        <dbReference type="EnsemblMetazoa" id="AAEL022872-PA"/>
    </source>
</evidence>
<name>A0A6I8U2Z1_AEDAE</name>